<feature type="compositionally biased region" description="Basic residues" evidence="1">
    <location>
        <begin position="479"/>
        <end position="534"/>
    </location>
</feature>
<keyword evidence="4" id="KW-1185">Reference proteome</keyword>
<sequence>MLILMGGHYDVSTGLYRLRIDAFLMTMTVFTFVLTSALLLMCTIMGSTELPNSVLEADREAHALTRRGLPSLPLESESATDPDSEDVNYAITQYGEVLQWYRTGRIKYPPPHRDLTRNEATTLRQLQARAIWTPVLAKHICPEIYHTDTCQRCGRARATQNHILWECLPPPPNTQNGQIPEEIDKKITSEEYETQRDIVRHVLELLDLQKPGTTDRSQDYRINYLLATITYFPFTVGFIFEEYMHGDIKQTIAGGVLSITNSLIYMFNLCVSYELRCLKSRRRERKPKGGRHKHRGRKSKGKKGGMSEIDVLMGRDRAAGATAGLTGHIRNERDLLATGDVETFHRLQQIQQMNRLLENDPIMFHQQTMLGAQQAYAQEQQQYMAQAGGGSPAAIAAGLHSGGAPMADEFGRRPRDDRLARRVVHEVYRGEFLPGEEYLMQPAVGKEFIIPIQVEGRKTPTTSASTSPSEKSESDSPKKSPKKKGKKDSKHKKKKSKKGSKRGSKHKKKRSKKGSKKKHKKKKKSKGKKRKKKK</sequence>
<dbReference type="EMBL" id="JABSTV010001245">
    <property type="protein sequence ID" value="KAH7982309.1"/>
    <property type="molecule type" value="Genomic_DNA"/>
</dbReference>
<feature type="region of interest" description="Disordered" evidence="1">
    <location>
        <begin position="455"/>
        <end position="534"/>
    </location>
</feature>
<feature type="compositionally biased region" description="Basic residues" evidence="1">
    <location>
        <begin position="282"/>
        <end position="303"/>
    </location>
</feature>
<proteinExistence type="predicted"/>
<dbReference type="AlphaFoldDB" id="A0A9D4T6T4"/>
<dbReference type="VEuPathDB" id="VectorBase:RSAN_027421"/>
<organism evidence="3 4">
    <name type="scientific">Rhipicephalus sanguineus</name>
    <name type="common">Brown dog tick</name>
    <name type="synonym">Ixodes sanguineus</name>
    <dbReference type="NCBI Taxonomy" id="34632"/>
    <lineage>
        <taxon>Eukaryota</taxon>
        <taxon>Metazoa</taxon>
        <taxon>Ecdysozoa</taxon>
        <taxon>Arthropoda</taxon>
        <taxon>Chelicerata</taxon>
        <taxon>Arachnida</taxon>
        <taxon>Acari</taxon>
        <taxon>Parasitiformes</taxon>
        <taxon>Ixodida</taxon>
        <taxon>Ixodoidea</taxon>
        <taxon>Ixodidae</taxon>
        <taxon>Rhipicephalinae</taxon>
        <taxon>Rhipicephalus</taxon>
        <taxon>Rhipicephalus</taxon>
    </lineage>
</organism>
<feature type="region of interest" description="Disordered" evidence="1">
    <location>
        <begin position="282"/>
        <end position="306"/>
    </location>
</feature>
<keyword evidence="2" id="KW-0812">Transmembrane</keyword>
<evidence type="ECO:0000256" key="1">
    <source>
        <dbReference type="SAM" id="MobiDB-lite"/>
    </source>
</evidence>
<reference evidence="3" key="1">
    <citation type="journal article" date="2020" name="Cell">
        <title>Large-Scale Comparative Analyses of Tick Genomes Elucidate Their Genetic Diversity and Vector Capacities.</title>
        <authorList>
            <consortium name="Tick Genome and Microbiome Consortium (TIGMIC)"/>
            <person name="Jia N."/>
            <person name="Wang J."/>
            <person name="Shi W."/>
            <person name="Du L."/>
            <person name="Sun Y."/>
            <person name="Zhan W."/>
            <person name="Jiang J.F."/>
            <person name="Wang Q."/>
            <person name="Zhang B."/>
            <person name="Ji P."/>
            <person name="Bell-Sakyi L."/>
            <person name="Cui X.M."/>
            <person name="Yuan T.T."/>
            <person name="Jiang B.G."/>
            <person name="Yang W.F."/>
            <person name="Lam T.T."/>
            <person name="Chang Q.C."/>
            <person name="Ding S.J."/>
            <person name="Wang X.J."/>
            <person name="Zhu J.G."/>
            <person name="Ruan X.D."/>
            <person name="Zhao L."/>
            <person name="Wei J.T."/>
            <person name="Ye R.Z."/>
            <person name="Que T.C."/>
            <person name="Du C.H."/>
            <person name="Zhou Y.H."/>
            <person name="Cheng J.X."/>
            <person name="Dai P.F."/>
            <person name="Guo W.B."/>
            <person name="Han X.H."/>
            <person name="Huang E.J."/>
            <person name="Li L.F."/>
            <person name="Wei W."/>
            <person name="Gao Y.C."/>
            <person name="Liu J.Z."/>
            <person name="Shao H.Z."/>
            <person name="Wang X."/>
            <person name="Wang C.C."/>
            <person name="Yang T.C."/>
            <person name="Huo Q.B."/>
            <person name="Li W."/>
            <person name="Chen H.Y."/>
            <person name="Chen S.E."/>
            <person name="Zhou L.G."/>
            <person name="Ni X.B."/>
            <person name="Tian J.H."/>
            <person name="Sheng Y."/>
            <person name="Liu T."/>
            <person name="Pan Y.S."/>
            <person name="Xia L.Y."/>
            <person name="Li J."/>
            <person name="Zhao F."/>
            <person name="Cao W.C."/>
        </authorList>
    </citation>
    <scope>NUCLEOTIDE SEQUENCE</scope>
    <source>
        <strain evidence="3">Rsan-2018</strain>
    </source>
</reference>
<feature type="transmembrane region" description="Helical" evidence="2">
    <location>
        <begin position="252"/>
        <end position="275"/>
    </location>
</feature>
<dbReference type="VEuPathDB" id="VectorBase:RSAN_039470"/>
<protein>
    <submittedName>
        <fullName evidence="3">Uncharacterized protein</fullName>
    </submittedName>
</protein>
<keyword evidence="2" id="KW-0472">Membrane</keyword>
<feature type="transmembrane region" description="Helical" evidence="2">
    <location>
        <begin position="20"/>
        <end position="42"/>
    </location>
</feature>
<evidence type="ECO:0000256" key="2">
    <source>
        <dbReference type="SAM" id="Phobius"/>
    </source>
</evidence>
<evidence type="ECO:0000313" key="4">
    <source>
        <dbReference type="Proteomes" id="UP000821837"/>
    </source>
</evidence>
<accession>A0A9D4T6T4</accession>
<dbReference type="Proteomes" id="UP000821837">
    <property type="component" value="Chromosome 1"/>
</dbReference>
<keyword evidence="2" id="KW-1133">Transmembrane helix</keyword>
<reference evidence="3" key="2">
    <citation type="submission" date="2021-09" db="EMBL/GenBank/DDBJ databases">
        <authorList>
            <person name="Jia N."/>
            <person name="Wang J."/>
            <person name="Shi W."/>
            <person name="Du L."/>
            <person name="Sun Y."/>
            <person name="Zhan W."/>
            <person name="Jiang J."/>
            <person name="Wang Q."/>
            <person name="Zhang B."/>
            <person name="Ji P."/>
            <person name="Sakyi L.B."/>
            <person name="Cui X."/>
            <person name="Yuan T."/>
            <person name="Jiang B."/>
            <person name="Yang W."/>
            <person name="Lam T.T.-Y."/>
            <person name="Chang Q."/>
            <person name="Ding S."/>
            <person name="Wang X."/>
            <person name="Zhu J."/>
            <person name="Ruan X."/>
            <person name="Zhao L."/>
            <person name="Wei J."/>
            <person name="Que T."/>
            <person name="Du C."/>
            <person name="Cheng J."/>
            <person name="Dai P."/>
            <person name="Han X."/>
            <person name="Huang E."/>
            <person name="Gao Y."/>
            <person name="Liu J."/>
            <person name="Shao H."/>
            <person name="Ye R."/>
            <person name="Li L."/>
            <person name="Wei W."/>
            <person name="Wang X."/>
            <person name="Wang C."/>
            <person name="Huo Q."/>
            <person name="Li W."/>
            <person name="Guo W."/>
            <person name="Chen H."/>
            <person name="Chen S."/>
            <person name="Zhou L."/>
            <person name="Zhou L."/>
            <person name="Ni X."/>
            <person name="Tian J."/>
            <person name="Zhou Y."/>
            <person name="Sheng Y."/>
            <person name="Liu T."/>
            <person name="Pan Y."/>
            <person name="Xia L."/>
            <person name="Li J."/>
            <person name="Zhao F."/>
            <person name="Cao W."/>
        </authorList>
    </citation>
    <scope>NUCLEOTIDE SEQUENCE</scope>
    <source>
        <strain evidence="3">Rsan-2018</strain>
        <tissue evidence="3">Larvae</tissue>
    </source>
</reference>
<gene>
    <name evidence="3" type="ORF">HPB52_003917</name>
</gene>
<feature type="transmembrane region" description="Helical" evidence="2">
    <location>
        <begin position="222"/>
        <end position="240"/>
    </location>
</feature>
<comment type="caution">
    <text evidence="3">The sequence shown here is derived from an EMBL/GenBank/DDBJ whole genome shotgun (WGS) entry which is preliminary data.</text>
</comment>
<name>A0A9D4T6T4_RHISA</name>
<evidence type="ECO:0000313" key="3">
    <source>
        <dbReference type="EMBL" id="KAH7982309.1"/>
    </source>
</evidence>